<proteinExistence type="predicted"/>
<dbReference type="EMBL" id="CP025688">
    <property type="protein sequence ID" value="QAA23298.1"/>
    <property type="molecule type" value="Genomic_DNA"/>
</dbReference>
<gene>
    <name evidence="2" type="ORF">C0674_12165</name>
</gene>
<name>A0ABX5Q9F1_9BACL</name>
<keyword evidence="1" id="KW-0472">Membrane</keyword>
<reference evidence="2 3" key="1">
    <citation type="submission" date="2018-01" db="EMBL/GenBank/DDBJ databases">
        <title>Complete genome sequencing of Sporolactobacillus terrae DLG3.</title>
        <authorList>
            <person name="Nam Y.-D."/>
            <person name="Kang J."/>
            <person name="Chung W.-H."/>
        </authorList>
    </citation>
    <scope>NUCLEOTIDE SEQUENCE [LARGE SCALE GENOMIC DNA]</scope>
    <source>
        <strain evidence="2 3">DLG3</strain>
    </source>
</reference>
<evidence type="ECO:0000256" key="1">
    <source>
        <dbReference type="SAM" id="Phobius"/>
    </source>
</evidence>
<keyword evidence="1" id="KW-1133">Transmembrane helix</keyword>
<sequence>MVLLTVYGALMGPFLLQYVLSRSRRIKKRSASMTIAVAEADLLMTLFGVCEMVKHLKILEKAGIFPFKSKATLRSMFTFL</sequence>
<keyword evidence="3" id="KW-1185">Reference proteome</keyword>
<feature type="transmembrane region" description="Helical" evidence="1">
    <location>
        <begin position="6"/>
        <end position="23"/>
    </location>
</feature>
<evidence type="ECO:0000313" key="3">
    <source>
        <dbReference type="Proteomes" id="UP000285882"/>
    </source>
</evidence>
<evidence type="ECO:0000313" key="2">
    <source>
        <dbReference type="EMBL" id="QAA23298.1"/>
    </source>
</evidence>
<keyword evidence="1" id="KW-0812">Transmembrane</keyword>
<accession>A0ABX5Q9F1</accession>
<organism evidence="2 3">
    <name type="scientific">Sporolactobacillus terrae</name>
    <dbReference type="NCBI Taxonomy" id="269673"/>
    <lineage>
        <taxon>Bacteria</taxon>
        <taxon>Bacillati</taxon>
        <taxon>Bacillota</taxon>
        <taxon>Bacilli</taxon>
        <taxon>Bacillales</taxon>
        <taxon>Sporolactobacillaceae</taxon>
        <taxon>Sporolactobacillus</taxon>
    </lineage>
</organism>
<protein>
    <submittedName>
        <fullName evidence="2">Uncharacterized protein</fullName>
    </submittedName>
</protein>
<dbReference type="Proteomes" id="UP000285882">
    <property type="component" value="Chromosome"/>
</dbReference>